<dbReference type="AlphaFoldDB" id="A0A8S1D5X3"/>
<protein>
    <submittedName>
        <fullName evidence="2">Uncharacterized protein</fullName>
    </submittedName>
</protein>
<keyword evidence="3" id="KW-1185">Reference proteome</keyword>
<evidence type="ECO:0000313" key="2">
    <source>
        <dbReference type="EMBL" id="CAB3373267.1"/>
    </source>
</evidence>
<keyword evidence="1" id="KW-0732">Signal</keyword>
<gene>
    <name evidence="2" type="ORF">CLODIP_2_CD03686</name>
</gene>
<proteinExistence type="predicted"/>
<reference evidence="2 3" key="1">
    <citation type="submission" date="2020-04" db="EMBL/GenBank/DDBJ databases">
        <authorList>
            <person name="Alioto T."/>
            <person name="Alioto T."/>
            <person name="Gomez Garrido J."/>
        </authorList>
    </citation>
    <scope>NUCLEOTIDE SEQUENCE [LARGE SCALE GENOMIC DNA]</scope>
</reference>
<evidence type="ECO:0000313" key="3">
    <source>
        <dbReference type="Proteomes" id="UP000494165"/>
    </source>
</evidence>
<comment type="caution">
    <text evidence="2">The sequence shown here is derived from an EMBL/GenBank/DDBJ whole genome shotgun (WGS) entry which is preliminary data.</text>
</comment>
<feature type="chain" id="PRO_5035938466" evidence="1">
    <location>
        <begin position="16"/>
        <end position="191"/>
    </location>
</feature>
<dbReference type="Proteomes" id="UP000494165">
    <property type="component" value="Unassembled WGS sequence"/>
</dbReference>
<accession>A0A8S1D5X3</accession>
<name>A0A8S1D5X3_9INSE</name>
<dbReference type="EMBL" id="CADEPI010000083">
    <property type="protein sequence ID" value="CAB3373267.1"/>
    <property type="molecule type" value="Genomic_DNA"/>
</dbReference>
<evidence type="ECO:0000256" key="1">
    <source>
        <dbReference type="SAM" id="SignalP"/>
    </source>
</evidence>
<sequence>MLALLILFISTAANGFPFHEDYERRGLITYRVDERRDDISDSKMLRPEDFVNWFPDTVGSEYLEAVETPAVEERTGFENDSECDQLFTTEVTFETTDDLHNIHALIRPMINPDRGLDVLIVEFSAKDLFTANALLDFFYATGKQNPIQRVLDVFYKVSDRIFNCKPRHQPKFFNLNLSVFIISTPFFHPKI</sequence>
<feature type="signal peptide" evidence="1">
    <location>
        <begin position="1"/>
        <end position="15"/>
    </location>
</feature>
<organism evidence="2 3">
    <name type="scientific">Cloeon dipterum</name>
    <dbReference type="NCBI Taxonomy" id="197152"/>
    <lineage>
        <taxon>Eukaryota</taxon>
        <taxon>Metazoa</taxon>
        <taxon>Ecdysozoa</taxon>
        <taxon>Arthropoda</taxon>
        <taxon>Hexapoda</taxon>
        <taxon>Insecta</taxon>
        <taxon>Pterygota</taxon>
        <taxon>Palaeoptera</taxon>
        <taxon>Ephemeroptera</taxon>
        <taxon>Pisciforma</taxon>
        <taxon>Baetidae</taxon>
        <taxon>Cloeon</taxon>
    </lineage>
</organism>